<dbReference type="STRING" id="93759.A0A1R3KNJ6"/>
<dbReference type="EMBL" id="AWUE01012654">
    <property type="protein sequence ID" value="OMP08673.1"/>
    <property type="molecule type" value="Genomic_DNA"/>
</dbReference>
<dbReference type="InterPro" id="IPR007789">
    <property type="entry name" value="DUF688"/>
</dbReference>
<dbReference type="Pfam" id="PF05097">
    <property type="entry name" value="DUF688"/>
    <property type="match status" value="1"/>
</dbReference>
<comment type="caution">
    <text evidence="1">The sequence shown here is derived from an EMBL/GenBank/DDBJ whole genome shotgun (WGS) entry which is preliminary data.</text>
</comment>
<evidence type="ECO:0000313" key="2">
    <source>
        <dbReference type="Proteomes" id="UP000187203"/>
    </source>
</evidence>
<organism evidence="1 2">
    <name type="scientific">Corchorus olitorius</name>
    <dbReference type="NCBI Taxonomy" id="93759"/>
    <lineage>
        <taxon>Eukaryota</taxon>
        <taxon>Viridiplantae</taxon>
        <taxon>Streptophyta</taxon>
        <taxon>Embryophyta</taxon>
        <taxon>Tracheophyta</taxon>
        <taxon>Spermatophyta</taxon>
        <taxon>Magnoliopsida</taxon>
        <taxon>eudicotyledons</taxon>
        <taxon>Gunneridae</taxon>
        <taxon>Pentapetalae</taxon>
        <taxon>rosids</taxon>
        <taxon>malvids</taxon>
        <taxon>Malvales</taxon>
        <taxon>Malvaceae</taxon>
        <taxon>Grewioideae</taxon>
        <taxon>Apeibeae</taxon>
        <taxon>Corchorus</taxon>
    </lineage>
</organism>
<dbReference type="Proteomes" id="UP000187203">
    <property type="component" value="Unassembled WGS sequence"/>
</dbReference>
<protein>
    <submittedName>
        <fullName evidence="1">Uncharacterized protein</fullName>
    </submittedName>
</protein>
<keyword evidence="2" id="KW-1185">Reference proteome</keyword>
<dbReference type="PANTHER" id="PTHR34371">
    <property type="entry name" value="OS01G0551000 PROTEIN"/>
    <property type="match status" value="1"/>
</dbReference>
<proteinExistence type="predicted"/>
<name>A0A1R3KNJ6_9ROSI</name>
<accession>A0A1R3KNJ6</accession>
<reference evidence="2" key="1">
    <citation type="submission" date="2013-09" db="EMBL/GenBank/DDBJ databases">
        <title>Corchorus olitorius genome sequencing.</title>
        <authorList>
            <person name="Alam M."/>
            <person name="Haque M.S."/>
            <person name="Islam M.S."/>
            <person name="Emdad E.M."/>
            <person name="Islam M.M."/>
            <person name="Ahmed B."/>
            <person name="Halim A."/>
            <person name="Hossen Q.M.M."/>
            <person name="Hossain M.Z."/>
            <person name="Ahmed R."/>
            <person name="Khan M.M."/>
            <person name="Islam R."/>
            <person name="Rashid M.M."/>
            <person name="Khan S.A."/>
            <person name="Rahman M.S."/>
            <person name="Alam M."/>
            <person name="Yahiya A.S."/>
            <person name="Khan M.S."/>
            <person name="Azam M.S."/>
            <person name="Haque T."/>
            <person name="Lashkar M.Z.H."/>
            <person name="Akhand A.I."/>
            <person name="Morshed G."/>
            <person name="Roy S."/>
            <person name="Uddin K.S."/>
            <person name="Rabeya T."/>
            <person name="Hossain A.S."/>
            <person name="Chowdhury A."/>
            <person name="Snigdha A.R."/>
            <person name="Mortoza M.S."/>
            <person name="Matin S.A."/>
            <person name="Hoque S.M.E."/>
            <person name="Islam M.K."/>
            <person name="Roy D.K."/>
            <person name="Haider R."/>
            <person name="Moosa M.M."/>
            <person name="Elias S.M."/>
            <person name="Hasan A.M."/>
            <person name="Jahan S."/>
            <person name="Shafiuddin M."/>
            <person name="Mahmood N."/>
            <person name="Shommy N.S."/>
        </authorList>
    </citation>
    <scope>NUCLEOTIDE SEQUENCE [LARGE SCALE GENOMIC DNA]</scope>
    <source>
        <strain evidence="2">cv. O-4</strain>
    </source>
</reference>
<dbReference type="AlphaFoldDB" id="A0A1R3KNJ6"/>
<dbReference type="OrthoDB" id="1934555at2759"/>
<sequence length="256" mass="28335">MESEAEKESMIYTPKLPLFSSSHAHMESASGSPWHASASVPFRWEEQPGKPKPCTTLATFSSSDFVPKCLELPPCRLLIDAKNNNSKLPSPTTVLDGPYMGGGGGRARAQSSSFRMAASECYGSFRAGSFSPEMEHFGAMVVSKRSGYKEKGFLGSWKRRVLKGSRSDVGANSYVFPTYGDNYYYRDSDQYIRELFGEESSSSRGNSTSVKITRITRVGSFPTLPHPKSHFWASIYEGIKQVVPWSKRAKKDGFMG</sequence>
<evidence type="ECO:0000313" key="1">
    <source>
        <dbReference type="EMBL" id="OMP08673.1"/>
    </source>
</evidence>
<dbReference type="PANTHER" id="PTHR34371:SF2">
    <property type="entry name" value="DUF688 FAMILY PROTEIN"/>
    <property type="match status" value="1"/>
</dbReference>
<gene>
    <name evidence="1" type="ORF">COLO4_06225</name>
</gene>